<dbReference type="PANTHER" id="PTHR31009">
    <property type="entry name" value="S-ADENOSYL-L-METHIONINE:CARBOXYL METHYLTRANSFERASE FAMILY PROTEIN"/>
    <property type="match status" value="1"/>
</dbReference>
<evidence type="ECO:0000256" key="2">
    <source>
        <dbReference type="ARBA" id="ARBA00022842"/>
    </source>
</evidence>
<evidence type="ECO:0000313" key="4">
    <source>
        <dbReference type="Proteomes" id="UP001141806"/>
    </source>
</evidence>
<dbReference type="InterPro" id="IPR029063">
    <property type="entry name" value="SAM-dependent_MTases_sf"/>
</dbReference>
<keyword evidence="4" id="KW-1185">Reference proteome</keyword>
<dbReference type="Proteomes" id="UP001141806">
    <property type="component" value="Unassembled WGS sequence"/>
</dbReference>
<proteinExistence type="predicted"/>
<dbReference type="InterPro" id="IPR005299">
    <property type="entry name" value="MeTrfase_7"/>
</dbReference>
<gene>
    <name evidence="3" type="ORF">NE237_031546</name>
</gene>
<dbReference type="GO" id="GO:0008168">
    <property type="term" value="F:methyltransferase activity"/>
    <property type="evidence" value="ECO:0007669"/>
    <property type="project" value="InterPro"/>
</dbReference>
<comment type="caution">
    <text evidence="3">The sequence shown here is derived from an EMBL/GenBank/DDBJ whole genome shotgun (WGS) entry which is preliminary data.</text>
</comment>
<name>A0A9Q0L2H6_9MAGN</name>
<protein>
    <submittedName>
        <fullName evidence="3">Uncharacterized protein</fullName>
    </submittedName>
</protein>
<dbReference type="GO" id="GO:0046872">
    <property type="term" value="F:metal ion binding"/>
    <property type="evidence" value="ECO:0007669"/>
    <property type="project" value="UniProtKB-KW"/>
</dbReference>
<dbReference type="Gene3D" id="1.10.1200.270">
    <property type="entry name" value="Methyltransferase, alpha-helical capping domain"/>
    <property type="match status" value="1"/>
</dbReference>
<dbReference type="SUPFAM" id="SSF53335">
    <property type="entry name" value="S-adenosyl-L-methionine-dependent methyltransferases"/>
    <property type="match status" value="1"/>
</dbReference>
<dbReference type="Gene3D" id="3.40.50.150">
    <property type="entry name" value="Vaccinia Virus protein VP39"/>
    <property type="match status" value="1"/>
</dbReference>
<evidence type="ECO:0000256" key="1">
    <source>
        <dbReference type="ARBA" id="ARBA00022723"/>
    </source>
</evidence>
<evidence type="ECO:0000313" key="3">
    <source>
        <dbReference type="EMBL" id="KAJ4980709.1"/>
    </source>
</evidence>
<accession>A0A9Q0L2H6</accession>
<dbReference type="EMBL" id="JAMYWD010000001">
    <property type="protein sequence ID" value="KAJ4980709.1"/>
    <property type="molecule type" value="Genomic_DNA"/>
</dbReference>
<sequence length="334" mass="37677">MGISNLKSRIDEEISRKLDIKSFSSTTTTLHIADLGCSVGPETYSAMQDIVESIELKYISEGLNSQIPEFLVFFNDFSSNDFNTLFSALSPNKKYFAAAVPGSFYQRLFAERSLHFVYSSHSLQWLSKVPADLVDQNSLAWNKGMVFYTNAPKAVVEAYSAQFAEDMDSFLCARAEELVRGGMMTLLMPGLSDETPLSECSHCMLYDLLGSCLLEMTQMGLVSEEKVDSFNYPMYIASPKELQGLVEKNKSFIIESMEMVSPLTMEDEMPSAQVFTMQLRDGMQKPIKEHFGAEIDLDDLFDRFSKKIADSSHLIEENYKKPNHLFMVLLKLGD</sequence>
<dbReference type="AlphaFoldDB" id="A0A9Q0L2H6"/>
<keyword evidence="1" id="KW-0479">Metal-binding</keyword>
<dbReference type="Pfam" id="PF03492">
    <property type="entry name" value="Methyltransf_7"/>
    <property type="match status" value="1"/>
</dbReference>
<keyword evidence="2" id="KW-0460">Magnesium</keyword>
<reference evidence="3" key="1">
    <citation type="journal article" date="2023" name="Plant J.">
        <title>The genome of the king protea, Protea cynaroides.</title>
        <authorList>
            <person name="Chang J."/>
            <person name="Duong T.A."/>
            <person name="Schoeman C."/>
            <person name="Ma X."/>
            <person name="Roodt D."/>
            <person name="Barker N."/>
            <person name="Li Z."/>
            <person name="Van de Peer Y."/>
            <person name="Mizrachi E."/>
        </authorList>
    </citation>
    <scope>NUCLEOTIDE SEQUENCE</scope>
    <source>
        <tissue evidence="3">Young leaves</tissue>
    </source>
</reference>
<dbReference type="InterPro" id="IPR042086">
    <property type="entry name" value="MeTrfase_capping"/>
</dbReference>
<organism evidence="3 4">
    <name type="scientific">Protea cynaroides</name>
    <dbReference type="NCBI Taxonomy" id="273540"/>
    <lineage>
        <taxon>Eukaryota</taxon>
        <taxon>Viridiplantae</taxon>
        <taxon>Streptophyta</taxon>
        <taxon>Embryophyta</taxon>
        <taxon>Tracheophyta</taxon>
        <taxon>Spermatophyta</taxon>
        <taxon>Magnoliopsida</taxon>
        <taxon>Proteales</taxon>
        <taxon>Proteaceae</taxon>
        <taxon>Protea</taxon>
    </lineage>
</organism>
<dbReference type="OrthoDB" id="1523883at2759"/>